<accession>A0A0M0JI22</accession>
<reference evidence="2" key="1">
    <citation type="journal article" date="2015" name="PLoS Genet.">
        <title>Genome Sequence and Transcriptome Analyses of Chrysochromulina tobin: Metabolic Tools for Enhanced Algal Fitness in the Prominent Order Prymnesiales (Haptophyceae).</title>
        <authorList>
            <person name="Hovde B.T."/>
            <person name="Deodato C.R."/>
            <person name="Hunsperger H.M."/>
            <person name="Ryken S.A."/>
            <person name="Yost W."/>
            <person name="Jha R.K."/>
            <person name="Patterson J."/>
            <person name="Monnat R.J. Jr."/>
            <person name="Barlow S.B."/>
            <person name="Starkenburg S.R."/>
            <person name="Cattolico R.A."/>
        </authorList>
    </citation>
    <scope>NUCLEOTIDE SEQUENCE</scope>
    <source>
        <strain evidence="2">CCMP291</strain>
    </source>
</reference>
<evidence type="ECO:0000313" key="2">
    <source>
        <dbReference type="Proteomes" id="UP000037460"/>
    </source>
</evidence>
<proteinExistence type="predicted"/>
<comment type="caution">
    <text evidence="1">The sequence shown here is derived from an EMBL/GenBank/DDBJ whole genome shotgun (WGS) entry which is preliminary data.</text>
</comment>
<dbReference type="AlphaFoldDB" id="A0A0M0JI22"/>
<keyword evidence="2" id="KW-1185">Reference proteome</keyword>
<gene>
    <name evidence="1" type="ORF">Ctob_012075</name>
</gene>
<name>A0A0M0JI22_9EUKA</name>
<organism evidence="1 2">
    <name type="scientific">Chrysochromulina tobinii</name>
    <dbReference type="NCBI Taxonomy" id="1460289"/>
    <lineage>
        <taxon>Eukaryota</taxon>
        <taxon>Haptista</taxon>
        <taxon>Haptophyta</taxon>
        <taxon>Prymnesiophyceae</taxon>
        <taxon>Prymnesiales</taxon>
        <taxon>Chrysochromulinaceae</taxon>
        <taxon>Chrysochromulina</taxon>
    </lineage>
</organism>
<protein>
    <submittedName>
        <fullName evidence="1">Uncharacterized protein</fullName>
    </submittedName>
</protein>
<dbReference type="InterPro" id="IPR013783">
    <property type="entry name" value="Ig-like_fold"/>
</dbReference>
<evidence type="ECO:0000313" key="1">
    <source>
        <dbReference type="EMBL" id="KOO26125.1"/>
    </source>
</evidence>
<dbReference type="Proteomes" id="UP000037460">
    <property type="component" value="Unassembled WGS sequence"/>
</dbReference>
<dbReference type="EMBL" id="JWZX01002888">
    <property type="protein sequence ID" value="KOO26125.1"/>
    <property type="molecule type" value="Genomic_DNA"/>
</dbReference>
<dbReference type="Gene3D" id="2.60.40.10">
    <property type="entry name" value="Immunoglobulins"/>
    <property type="match status" value="2"/>
</dbReference>
<sequence length="276" mass="29142">MRTVSVRLTINGDTAEGARGSVAAPFTFYDPRAFGVARVHPAGGPSGGATLVTITLIDEALLIDLGGSEGGVRCRFGSTDAGWEAIVRGELSDCRGQRRCGGGRGAIQCRAPPYTGAVDTASATASVSLSISVNGGQHYAEALPHYYYRYYVGTAWLIDGLEPTYGSVAGNTSVLVRAARRLEDLGDVRCRFGALNTVVDGTVDSEAGGVRCISPAHWAAEQLASEVAVPLEVTLNGQDFLSLPPAAEHLRRFVYRRDAEWAARECRASTEGSCRG</sequence>